<feature type="transmembrane region" description="Helical" evidence="1">
    <location>
        <begin position="16"/>
        <end position="37"/>
    </location>
</feature>
<reference evidence="2 3" key="1">
    <citation type="submission" date="2018-06" db="EMBL/GenBank/DDBJ databases">
        <authorList>
            <consortium name="Pathogen Informatics"/>
            <person name="Doyle S."/>
        </authorList>
    </citation>
    <scope>NUCLEOTIDE SEQUENCE [LARGE SCALE GENOMIC DNA]</scope>
    <source>
        <strain evidence="2 3">NCTC1542</strain>
    </source>
</reference>
<name>A0A378WF22_MYCFO</name>
<keyword evidence="1" id="KW-0812">Transmembrane</keyword>
<organism evidence="2 3">
    <name type="scientific">Mycolicibacterium fortuitum</name>
    <name type="common">Mycobacterium fortuitum</name>
    <dbReference type="NCBI Taxonomy" id="1766"/>
    <lineage>
        <taxon>Bacteria</taxon>
        <taxon>Bacillati</taxon>
        <taxon>Actinomycetota</taxon>
        <taxon>Actinomycetes</taxon>
        <taxon>Mycobacteriales</taxon>
        <taxon>Mycobacteriaceae</taxon>
        <taxon>Mycolicibacterium</taxon>
    </lineage>
</organism>
<accession>A0A378WF22</accession>
<evidence type="ECO:0000256" key="1">
    <source>
        <dbReference type="SAM" id="Phobius"/>
    </source>
</evidence>
<dbReference type="AlphaFoldDB" id="A0A378WF22"/>
<evidence type="ECO:0000313" key="3">
    <source>
        <dbReference type="Proteomes" id="UP000255389"/>
    </source>
</evidence>
<gene>
    <name evidence="2" type="ORF">NCTC1542_07029</name>
</gene>
<evidence type="ECO:0000313" key="2">
    <source>
        <dbReference type="EMBL" id="SUA31674.1"/>
    </source>
</evidence>
<keyword evidence="1" id="KW-1133">Transmembrane helix</keyword>
<sequence length="75" mass="7924">MLAGVIFVSNTADDTITTAILFVALLLAVVVAFAIGCTSDHPGRRRITGSTAIELGSSRFAAVANLDSEMRRQRS</sequence>
<dbReference type="Proteomes" id="UP000255389">
    <property type="component" value="Unassembled WGS sequence"/>
</dbReference>
<dbReference type="EMBL" id="UGQY01000006">
    <property type="protein sequence ID" value="SUA31674.1"/>
    <property type="molecule type" value="Genomic_DNA"/>
</dbReference>
<protein>
    <submittedName>
        <fullName evidence="2">Uncharacterized protein</fullName>
    </submittedName>
</protein>
<proteinExistence type="predicted"/>
<keyword evidence="1" id="KW-0472">Membrane</keyword>